<dbReference type="InterPro" id="IPR029021">
    <property type="entry name" value="Prot-tyrosine_phosphatase-like"/>
</dbReference>
<evidence type="ECO:0008006" key="4">
    <source>
        <dbReference type="Google" id="ProtNLM"/>
    </source>
</evidence>
<gene>
    <name evidence="2" type="ORF">J2W50_002544</name>
</gene>
<feature type="region of interest" description="Disordered" evidence="1">
    <location>
        <begin position="157"/>
        <end position="176"/>
    </location>
</feature>
<dbReference type="InterPro" id="IPR016130">
    <property type="entry name" value="Tyr_Pase_AS"/>
</dbReference>
<keyword evidence="3" id="KW-1185">Reference proteome</keyword>
<evidence type="ECO:0000313" key="3">
    <source>
        <dbReference type="Proteomes" id="UP001260715"/>
    </source>
</evidence>
<protein>
    <recommendedName>
        <fullName evidence="4">Tyrosine specific protein phosphatases domain-containing protein</fullName>
    </recommendedName>
</protein>
<name>A0ABU1PEI6_9BURK</name>
<dbReference type="SUPFAM" id="SSF52799">
    <property type="entry name" value="(Phosphotyrosine protein) phosphatases II"/>
    <property type="match status" value="1"/>
</dbReference>
<accession>A0ABU1PEI6</accession>
<proteinExistence type="predicted"/>
<reference evidence="2 3" key="1">
    <citation type="submission" date="2023-07" db="EMBL/GenBank/DDBJ databases">
        <title>Sorghum-associated microbial communities from plants grown in Nebraska, USA.</title>
        <authorList>
            <person name="Schachtman D."/>
        </authorList>
    </citation>
    <scope>NUCLEOTIDE SEQUENCE [LARGE SCALE GENOMIC DNA]</scope>
    <source>
        <strain evidence="2 3">596</strain>
    </source>
</reference>
<sequence>MNTRVKDVIAKLYRPPTHGRRVFALSRDDAEKIPLITGVAAISITAPEKAPAQLPAYEYLLRLSFADVDFLGELSARAAEKLPDAMTRQDAEAILEFVQALPSSIHSLVVHCEGGFSRSAGVVMALKELYGYEVEEERLAQANQSIMTIRLDIAGGKDRNRKSRRNKGGSKTWALKPHRAHPGIQKLRPAPPPPPNACNHASLIPLELFPRGKHCITRAVFHSLSMRV</sequence>
<comment type="caution">
    <text evidence="2">The sequence shown here is derived from an EMBL/GenBank/DDBJ whole genome shotgun (WGS) entry which is preliminary data.</text>
</comment>
<feature type="compositionally biased region" description="Basic residues" evidence="1">
    <location>
        <begin position="159"/>
        <end position="168"/>
    </location>
</feature>
<organism evidence="2 3">
    <name type="scientific">Herbaspirillum frisingense</name>
    <dbReference type="NCBI Taxonomy" id="92645"/>
    <lineage>
        <taxon>Bacteria</taxon>
        <taxon>Pseudomonadati</taxon>
        <taxon>Pseudomonadota</taxon>
        <taxon>Betaproteobacteria</taxon>
        <taxon>Burkholderiales</taxon>
        <taxon>Oxalobacteraceae</taxon>
        <taxon>Herbaspirillum</taxon>
    </lineage>
</organism>
<dbReference type="PROSITE" id="PS00383">
    <property type="entry name" value="TYR_PHOSPHATASE_1"/>
    <property type="match status" value="1"/>
</dbReference>
<dbReference type="EMBL" id="JAVDSJ010000003">
    <property type="protein sequence ID" value="MDR6584334.1"/>
    <property type="molecule type" value="Genomic_DNA"/>
</dbReference>
<evidence type="ECO:0000256" key="1">
    <source>
        <dbReference type="SAM" id="MobiDB-lite"/>
    </source>
</evidence>
<dbReference type="Proteomes" id="UP001260715">
    <property type="component" value="Unassembled WGS sequence"/>
</dbReference>
<evidence type="ECO:0000313" key="2">
    <source>
        <dbReference type="EMBL" id="MDR6584334.1"/>
    </source>
</evidence>